<comment type="caution">
    <text evidence="1">The sequence shown here is derived from an EMBL/GenBank/DDBJ whole genome shotgun (WGS) entry which is preliminary data.</text>
</comment>
<dbReference type="OrthoDB" id="9774900at2"/>
<evidence type="ECO:0008006" key="3">
    <source>
        <dbReference type="Google" id="ProtNLM"/>
    </source>
</evidence>
<reference evidence="1" key="2">
    <citation type="journal article" date="2019" name="Genome Biol. Evol.">
        <title>Day and night: Metabolic profiles and evolutionary relationships of six axenic non-marine cyanobacteria.</title>
        <authorList>
            <person name="Will S.E."/>
            <person name="Henke P."/>
            <person name="Boedeker C."/>
            <person name="Huang S."/>
            <person name="Brinkmann H."/>
            <person name="Rohde M."/>
            <person name="Jarek M."/>
            <person name="Friedl T."/>
            <person name="Seufert S."/>
            <person name="Schumacher M."/>
            <person name="Overmann J."/>
            <person name="Neumann-Schaal M."/>
            <person name="Petersen J."/>
        </authorList>
    </citation>
    <scope>NUCLEOTIDE SEQUENCE [LARGE SCALE GENOMIC DNA]</scope>
    <source>
        <strain evidence="1">PCC 7102</strain>
    </source>
</reference>
<keyword evidence="2" id="KW-1185">Reference proteome</keyword>
<dbReference type="AlphaFoldDB" id="A0A433V3R9"/>
<dbReference type="Proteomes" id="UP000271624">
    <property type="component" value="Unassembled WGS sequence"/>
</dbReference>
<name>A0A433V3R9_9CYAN</name>
<proteinExistence type="predicted"/>
<evidence type="ECO:0000313" key="1">
    <source>
        <dbReference type="EMBL" id="RUT00743.1"/>
    </source>
</evidence>
<organism evidence="1 2">
    <name type="scientific">Dulcicalothrix desertica PCC 7102</name>
    <dbReference type="NCBI Taxonomy" id="232991"/>
    <lineage>
        <taxon>Bacteria</taxon>
        <taxon>Bacillati</taxon>
        <taxon>Cyanobacteriota</taxon>
        <taxon>Cyanophyceae</taxon>
        <taxon>Nostocales</taxon>
        <taxon>Calotrichaceae</taxon>
        <taxon>Dulcicalothrix</taxon>
    </lineage>
</organism>
<dbReference type="EMBL" id="RSCL01000022">
    <property type="protein sequence ID" value="RUT00743.1"/>
    <property type="molecule type" value="Genomic_DNA"/>
</dbReference>
<reference evidence="1" key="1">
    <citation type="submission" date="2018-12" db="EMBL/GenBank/DDBJ databases">
        <authorList>
            <person name="Will S."/>
            <person name="Neumann-Schaal M."/>
            <person name="Henke P."/>
        </authorList>
    </citation>
    <scope>NUCLEOTIDE SEQUENCE</scope>
    <source>
        <strain evidence="1">PCC 7102</strain>
    </source>
</reference>
<accession>A0A433V3R9</accession>
<dbReference type="InterPro" id="IPR007343">
    <property type="entry name" value="Uncharacterised_pept_Zn_put"/>
</dbReference>
<sequence>MKINKVLTNIIVGIGYLFVSLPVKAEWKPGTVVQGIYSGIQQIHGYQVTPKLISDVPNGARGGCGRIYGSHYCVRNHTVYITRQHIRMAYQHEDAALAYIVAHEYAHAMQTAYGFQPRITPISELQADCLAGVYIGLIPNIEFDNRDIQEIASFAYRIGDYNWHNPQHHGTPQQRVKAVVLGMQSSVQGKSGVSACLR</sequence>
<evidence type="ECO:0000313" key="2">
    <source>
        <dbReference type="Proteomes" id="UP000271624"/>
    </source>
</evidence>
<protein>
    <recommendedName>
        <fullName evidence="3">Metalloprotease</fullName>
    </recommendedName>
</protein>
<dbReference type="Pfam" id="PF04228">
    <property type="entry name" value="Zn_peptidase"/>
    <property type="match status" value="1"/>
</dbReference>
<gene>
    <name evidence="1" type="ORF">DSM106972_071520</name>
</gene>
<dbReference type="RefSeq" id="WP_127085276.1">
    <property type="nucleotide sequence ID" value="NZ_RSCL01000022.1"/>
</dbReference>